<dbReference type="InterPro" id="IPR058087">
    <property type="entry name" value="XAC2610_dom"/>
</dbReference>
<accession>A0AA41WGA2</accession>
<sequence length="289" mass="31996">MRKIVFSLFFAISLNCSAEVLGIEEIIAYSGTIANSNVFLTLSYQDDQVAGNYFYEKYKAPIALHGNTSGTSLLLIEETMSGDAYIDLENKGGVISGEWALGRKRYKVQAKALSRSYKDLIGEIKVVAQGGADKNLVISFAGGKRQNIRFSTLESSVLIVFEDFTFDGYPDLRILELEAGGNSSFIYFDYDVEAGQYVESSAELRALVSPRVIHSENVIISVSKDGCCVYQVKKIMPSETHLARYDFDSNAGSLSIISRAGKDRSRKPITEKQFKDGYLNYMSHGVQPD</sequence>
<keyword evidence="1" id="KW-0732">Signal</keyword>
<name>A0AA41WGA2_9GAMM</name>
<protein>
    <submittedName>
        <fullName evidence="2">Uncharacterized protein</fullName>
    </submittedName>
</protein>
<gene>
    <name evidence="2" type="ORF">NJF43_03930</name>
</gene>
<proteinExistence type="predicted"/>
<dbReference type="RefSeq" id="WP_253162331.1">
    <property type="nucleotide sequence ID" value="NZ_JAMYBS010000003.1"/>
</dbReference>
<dbReference type="EMBL" id="JAMYBS010000003">
    <property type="protein sequence ID" value="MCO7543902.1"/>
    <property type="molecule type" value="Genomic_DNA"/>
</dbReference>
<organism evidence="2 3">
    <name type="scientific">Stutzerimonas nitrititolerans</name>
    <dbReference type="NCBI Taxonomy" id="2482751"/>
    <lineage>
        <taxon>Bacteria</taxon>
        <taxon>Pseudomonadati</taxon>
        <taxon>Pseudomonadota</taxon>
        <taxon>Gammaproteobacteria</taxon>
        <taxon>Pseudomonadales</taxon>
        <taxon>Pseudomonadaceae</taxon>
        <taxon>Stutzerimonas</taxon>
    </lineage>
</organism>
<evidence type="ECO:0000313" key="3">
    <source>
        <dbReference type="Proteomes" id="UP001165292"/>
    </source>
</evidence>
<feature type="chain" id="PRO_5041346836" evidence="1">
    <location>
        <begin position="19"/>
        <end position="289"/>
    </location>
</feature>
<dbReference type="Proteomes" id="UP001165292">
    <property type="component" value="Unassembled WGS sequence"/>
</dbReference>
<dbReference type="NCBIfam" id="NF047539">
    <property type="entry name" value="XAC2610_fam"/>
    <property type="match status" value="1"/>
</dbReference>
<evidence type="ECO:0000313" key="2">
    <source>
        <dbReference type="EMBL" id="MCO7543902.1"/>
    </source>
</evidence>
<feature type="signal peptide" evidence="1">
    <location>
        <begin position="1"/>
        <end position="18"/>
    </location>
</feature>
<evidence type="ECO:0000256" key="1">
    <source>
        <dbReference type="SAM" id="SignalP"/>
    </source>
</evidence>
<comment type="caution">
    <text evidence="2">The sequence shown here is derived from an EMBL/GenBank/DDBJ whole genome shotgun (WGS) entry which is preliminary data.</text>
</comment>
<reference evidence="2" key="1">
    <citation type="submission" date="2022-06" db="EMBL/GenBank/DDBJ databases">
        <title>Detection of beta-lactamases in bacteria of animal origin.</title>
        <authorList>
            <person name="Mlynarcik P."/>
            <person name="Zdarska V."/>
            <person name="Chudobova H."/>
            <person name="Prochazkova P."/>
            <person name="Hricova K."/>
            <person name="Mezerova K."/>
            <person name="Bardon J."/>
            <person name="Dolejska M."/>
            <person name="Sukkar I."/>
            <person name="Kolar M."/>
        </authorList>
    </citation>
    <scope>NUCLEOTIDE SEQUENCE</scope>
    <source>
        <strain evidence="2">S 300-3</strain>
    </source>
</reference>
<dbReference type="AlphaFoldDB" id="A0AA41WGA2"/>